<dbReference type="Proteomes" id="UP001597092">
    <property type="component" value="Unassembled WGS sequence"/>
</dbReference>
<evidence type="ECO:0000313" key="3">
    <source>
        <dbReference type="Proteomes" id="UP001597092"/>
    </source>
</evidence>
<accession>A0ABD6DSX9</accession>
<gene>
    <name evidence="2" type="ORF">ACFSAS_01840</name>
</gene>
<keyword evidence="1" id="KW-0472">Membrane</keyword>
<dbReference type="RefSeq" id="WP_256308166.1">
    <property type="nucleotide sequence ID" value="NZ_JANHAW010000002.1"/>
</dbReference>
<dbReference type="EMBL" id="JBHUDP010000001">
    <property type="protein sequence ID" value="MFD1684347.1"/>
    <property type="molecule type" value="Genomic_DNA"/>
</dbReference>
<proteinExistence type="predicted"/>
<reference evidence="2 3" key="1">
    <citation type="journal article" date="2019" name="Int. J. Syst. Evol. Microbiol.">
        <title>The Global Catalogue of Microorganisms (GCM) 10K type strain sequencing project: providing services to taxonomists for standard genome sequencing and annotation.</title>
        <authorList>
            <consortium name="The Broad Institute Genomics Platform"/>
            <consortium name="The Broad Institute Genome Sequencing Center for Infectious Disease"/>
            <person name="Wu L."/>
            <person name="Ma J."/>
        </authorList>
    </citation>
    <scope>NUCLEOTIDE SEQUENCE [LARGE SCALE GENOMIC DNA]</scope>
    <source>
        <strain evidence="2 3">CGMCC 1.10387</strain>
    </source>
</reference>
<protein>
    <submittedName>
        <fullName evidence="2">Zinc ribbon domain-containing protein</fullName>
    </submittedName>
</protein>
<organism evidence="2 3">
    <name type="scientific">Halobellus litoreus</name>
    <dbReference type="NCBI Taxonomy" id="755310"/>
    <lineage>
        <taxon>Archaea</taxon>
        <taxon>Methanobacteriati</taxon>
        <taxon>Methanobacteriota</taxon>
        <taxon>Stenosarchaea group</taxon>
        <taxon>Halobacteria</taxon>
        <taxon>Halobacteriales</taxon>
        <taxon>Haloferacaceae</taxon>
        <taxon>Halobellus</taxon>
    </lineage>
</organism>
<dbReference type="AlphaFoldDB" id="A0ABD6DSX9"/>
<keyword evidence="3" id="KW-1185">Reference proteome</keyword>
<evidence type="ECO:0000256" key="1">
    <source>
        <dbReference type="SAM" id="Phobius"/>
    </source>
</evidence>
<sequence>MLSPELDLAATLAMSLVPTLLFLGLWRGLMWLRDDALVEEARRMRAQQARFSPARSMDVDTAADISVCAACGSRNPVGMTHCWNCLGELDG</sequence>
<keyword evidence="1" id="KW-1133">Transmembrane helix</keyword>
<feature type="transmembrane region" description="Helical" evidence="1">
    <location>
        <begin position="6"/>
        <end position="26"/>
    </location>
</feature>
<comment type="caution">
    <text evidence="2">The sequence shown here is derived from an EMBL/GenBank/DDBJ whole genome shotgun (WGS) entry which is preliminary data.</text>
</comment>
<evidence type="ECO:0000313" key="2">
    <source>
        <dbReference type="EMBL" id="MFD1684347.1"/>
    </source>
</evidence>
<keyword evidence="1" id="KW-0812">Transmembrane</keyword>
<name>A0ABD6DSX9_9EURY</name>